<dbReference type="EMBL" id="UZAU01000073">
    <property type="status" value="NOT_ANNOTATED_CDS"/>
    <property type="molecule type" value="Genomic_DNA"/>
</dbReference>
<reference evidence="1" key="1">
    <citation type="submission" date="2018-11" db="EMBL/GenBank/DDBJ databases">
        <authorList>
            <person name="Grassa J C."/>
        </authorList>
    </citation>
    <scope>NUCLEOTIDE SEQUENCE [LARGE SCALE GENOMIC DNA]</scope>
</reference>
<proteinExistence type="predicted"/>
<reference evidence="1" key="2">
    <citation type="submission" date="2021-03" db="UniProtKB">
        <authorList>
            <consortium name="EnsemblPlants"/>
        </authorList>
    </citation>
    <scope>IDENTIFICATION</scope>
</reference>
<dbReference type="EnsemblPlants" id="novel_model_2173_5bd9a17a">
    <property type="protein sequence ID" value="cds.novel_model_2173_5bd9a17a"/>
    <property type="gene ID" value="novel_gene_1166_5bd9a17a"/>
</dbReference>
<organism evidence="1 2">
    <name type="scientific">Cannabis sativa</name>
    <name type="common">Hemp</name>
    <name type="synonym">Marijuana</name>
    <dbReference type="NCBI Taxonomy" id="3483"/>
    <lineage>
        <taxon>Eukaryota</taxon>
        <taxon>Viridiplantae</taxon>
        <taxon>Streptophyta</taxon>
        <taxon>Embryophyta</taxon>
        <taxon>Tracheophyta</taxon>
        <taxon>Spermatophyta</taxon>
        <taxon>Magnoliopsida</taxon>
        <taxon>eudicotyledons</taxon>
        <taxon>Gunneridae</taxon>
        <taxon>Pentapetalae</taxon>
        <taxon>rosids</taxon>
        <taxon>fabids</taxon>
        <taxon>Rosales</taxon>
        <taxon>Cannabaceae</taxon>
        <taxon>Cannabis</taxon>
    </lineage>
</organism>
<keyword evidence="2" id="KW-1185">Reference proteome</keyword>
<dbReference type="Proteomes" id="UP000596661">
    <property type="component" value="Chromosome 1"/>
</dbReference>
<evidence type="ECO:0000313" key="1">
    <source>
        <dbReference type="EnsemblPlants" id="cds.novel_model_2173_5bd9a17a"/>
    </source>
</evidence>
<protein>
    <submittedName>
        <fullName evidence="1">Uncharacterized protein</fullName>
    </submittedName>
</protein>
<dbReference type="AlphaFoldDB" id="A0A803QW92"/>
<evidence type="ECO:0000313" key="2">
    <source>
        <dbReference type="Proteomes" id="UP000596661"/>
    </source>
</evidence>
<name>A0A803QW92_CANSA</name>
<sequence length="113" mass="13160">MGMMKIKDTFQQDSKLCSNLRLVHFFNLSLSISIYLKLYKVKSRVINFYFGLTPATTVSWMVREWTRGHPKIEQVHSCVYALSPAVCTNKALPYSPYKVLRYHVMIHFACPSH</sequence>
<accession>A0A803QW92</accession>
<dbReference type="Gramene" id="novel_model_2173_5bd9a17a">
    <property type="protein sequence ID" value="cds.novel_model_2173_5bd9a17a"/>
    <property type="gene ID" value="novel_gene_1166_5bd9a17a"/>
</dbReference>